<dbReference type="GO" id="GO:0004300">
    <property type="term" value="F:enoyl-CoA hydratase activity"/>
    <property type="evidence" value="ECO:0007669"/>
    <property type="project" value="UniProtKB-EC"/>
</dbReference>
<comment type="caution">
    <text evidence="1">The sequence shown here is derived from an EMBL/GenBank/DDBJ whole genome shotgun (WGS) entry which is preliminary data.</text>
</comment>
<accession>A0A365U684</accession>
<dbReference type="NCBIfam" id="TIGR03222">
    <property type="entry name" value="benzo_boxC"/>
    <property type="match status" value="1"/>
</dbReference>
<dbReference type="GO" id="GO:0006635">
    <property type="term" value="P:fatty acid beta-oxidation"/>
    <property type="evidence" value="ECO:0007669"/>
    <property type="project" value="TreeGrafter"/>
</dbReference>
<organism evidence="1 2">
    <name type="scientific">Rhodosalinus halophilus</name>
    <dbReference type="NCBI Taxonomy" id="2259333"/>
    <lineage>
        <taxon>Bacteria</taxon>
        <taxon>Pseudomonadati</taxon>
        <taxon>Pseudomonadota</taxon>
        <taxon>Alphaproteobacteria</taxon>
        <taxon>Rhodobacterales</taxon>
        <taxon>Paracoccaceae</taxon>
        <taxon>Rhodosalinus</taxon>
    </lineage>
</organism>
<dbReference type="SUPFAM" id="SSF52096">
    <property type="entry name" value="ClpP/crotonase"/>
    <property type="match status" value="2"/>
</dbReference>
<dbReference type="Gene3D" id="3.90.226.10">
    <property type="entry name" value="2-enoyl-CoA Hydratase, Chain A, domain 1"/>
    <property type="match status" value="2"/>
</dbReference>
<dbReference type="Proteomes" id="UP000253370">
    <property type="component" value="Unassembled WGS sequence"/>
</dbReference>
<sequence length="554" mass="61475">MRVTQRIDFQTDPSKYRHWRVEYDGPVATVVMDVDEDGGLFDGYKLKLNSYDLGVDIELADIVQRMRFEHPEVRAVVMKSGKPGVFCAGANIRMLGGASHAHKVNFCKFTNETRNAYEAAEAESGQTWIAAVRGSCAGGGYELALACNHIMLTDDSTSNVALPEVPLLAVLPGTGGLTRVTDKRKVRRDLADVFCSIEEGVKGKRALDWRLVDEVVPNTKFDDAVLERARTIAAERPREGAKGIELTPLERSFGEDGAVTYSTVEVEVDRDAGTATITVKGPEEDAPGAMADFHAQGAQAWMLRAARELDDAILHLRLNERTAGLLILRTQGDPERVVAHEKLLLDNADDWLANEVLQYWKRLLKRVDMTSRSLAALVEHGSCFAGPLAELLWAADRSYMMEGEFEGDNRPMATVTLTEGNFGRYPMGNDLTRLETRFLGSPEAVETAKGHLGEALEAEEAEELGLVTYILDDIDWEDEVRIFMEERASFSPDAMTGMEANLRFAGPETMETRIFGRLTAWQNWIFQRPNAVGEAGALKRYGSGQRGEYDMERV</sequence>
<evidence type="ECO:0000313" key="2">
    <source>
        <dbReference type="Proteomes" id="UP000253370"/>
    </source>
</evidence>
<reference evidence="1 2" key="1">
    <citation type="submission" date="2018-07" db="EMBL/GenBank/DDBJ databases">
        <title>Rhodosalinus sp. strain E84T genomic sequence and assembly.</title>
        <authorList>
            <person name="Liu Z.-W."/>
            <person name="Lu D.-C."/>
        </authorList>
    </citation>
    <scope>NUCLEOTIDE SEQUENCE [LARGE SCALE GENOMIC DNA]</scope>
    <source>
        <strain evidence="1 2">E84</strain>
    </source>
</reference>
<dbReference type="PANTHER" id="PTHR11941:SF54">
    <property type="entry name" value="ENOYL-COA HYDRATASE, MITOCHONDRIAL"/>
    <property type="match status" value="1"/>
</dbReference>
<name>A0A365U684_9RHOB</name>
<evidence type="ECO:0000313" key="1">
    <source>
        <dbReference type="EMBL" id="RBI83861.1"/>
    </source>
</evidence>
<gene>
    <name evidence="1" type="ORF">DRV85_14520</name>
</gene>
<keyword evidence="2" id="KW-1185">Reference proteome</keyword>
<dbReference type="Pfam" id="PF00378">
    <property type="entry name" value="ECH_1"/>
    <property type="match status" value="1"/>
</dbReference>
<protein>
    <submittedName>
        <fullName evidence="1">Benzoyl-CoA-dihydrodiol lyase</fullName>
        <ecNumber evidence="1">4.2.1.17</ecNumber>
    </submittedName>
</protein>
<dbReference type="CDD" id="cd06558">
    <property type="entry name" value="crotonase-like"/>
    <property type="match status" value="1"/>
</dbReference>
<dbReference type="OrthoDB" id="7234377at2"/>
<dbReference type="AlphaFoldDB" id="A0A365U684"/>
<keyword evidence="1" id="KW-0456">Lyase</keyword>
<dbReference type="PANTHER" id="PTHR11941">
    <property type="entry name" value="ENOYL-COA HYDRATASE-RELATED"/>
    <property type="match status" value="1"/>
</dbReference>
<proteinExistence type="predicted"/>
<dbReference type="InterPro" id="IPR029045">
    <property type="entry name" value="ClpP/crotonase-like_dom_sf"/>
</dbReference>
<dbReference type="InterPro" id="IPR017633">
    <property type="entry name" value="Benz-CoA_dihydrodiol_lyase"/>
</dbReference>
<dbReference type="EC" id="4.2.1.17" evidence="1"/>
<dbReference type="InterPro" id="IPR001753">
    <property type="entry name" value="Enoyl-CoA_hydra/iso"/>
</dbReference>
<dbReference type="EMBL" id="QNTQ01000014">
    <property type="protein sequence ID" value="RBI83861.1"/>
    <property type="molecule type" value="Genomic_DNA"/>
</dbReference>